<dbReference type="Pfam" id="PF13450">
    <property type="entry name" value="NAD_binding_8"/>
    <property type="match status" value="1"/>
</dbReference>
<reference evidence="1 2" key="1">
    <citation type="submission" date="2013-12" db="EMBL/GenBank/DDBJ databases">
        <title>NBRP : Genome information of microbial organism related human and environment.</title>
        <authorList>
            <person name="Hattori M."/>
            <person name="Oshima K."/>
            <person name="Inaba H."/>
            <person name="Suda W."/>
            <person name="Sakamoto M."/>
            <person name="Iino T."/>
            <person name="Kitahara M."/>
            <person name="Oshida Y."/>
            <person name="Iida T."/>
            <person name="Kudo T."/>
            <person name="Itoh T."/>
            <person name="Ahmed I."/>
            <person name="Ohkuma M."/>
        </authorList>
    </citation>
    <scope>NUCLEOTIDE SEQUENCE [LARGE SCALE GENOMIC DNA]</scope>
    <source>
        <strain evidence="1 2">JCM 21738</strain>
    </source>
</reference>
<dbReference type="Gene3D" id="3.50.50.60">
    <property type="entry name" value="FAD/NAD(P)-binding domain"/>
    <property type="match status" value="1"/>
</dbReference>
<accession>W4RPZ2</accession>
<evidence type="ECO:0000313" key="1">
    <source>
        <dbReference type="EMBL" id="GAE45689.1"/>
    </source>
</evidence>
<sequence length="80" mass="8947">MDEKKVIVVGGGITGLATAYYLQKEAREKQLPIKVKLIEASDRLGGVISTEKRDALSLKEGRILSCEKNECDEIDRRSWP</sequence>
<dbReference type="AlphaFoldDB" id="W4RPZ2"/>
<dbReference type="GO" id="GO:0004729">
    <property type="term" value="F:oxygen-dependent protoporphyrinogen oxidase activity"/>
    <property type="evidence" value="ECO:0007669"/>
    <property type="project" value="TreeGrafter"/>
</dbReference>
<evidence type="ECO:0000313" key="2">
    <source>
        <dbReference type="Proteomes" id="UP000018949"/>
    </source>
</evidence>
<keyword evidence="2" id="KW-1185">Reference proteome</keyword>
<dbReference type="PANTHER" id="PTHR42923">
    <property type="entry name" value="PROTOPORPHYRINOGEN OXIDASE"/>
    <property type="match status" value="1"/>
</dbReference>
<protein>
    <submittedName>
        <fullName evidence="1">Protoporphyrinogen IX oxidase</fullName>
    </submittedName>
</protein>
<dbReference type="Proteomes" id="UP000018949">
    <property type="component" value="Unassembled WGS sequence"/>
</dbReference>
<name>W4RPZ2_9BACI</name>
<dbReference type="EMBL" id="BAUW01000027">
    <property type="protein sequence ID" value="GAE45689.1"/>
    <property type="molecule type" value="Genomic_DNA"/>
</dbReference>
<dbReference type="SUPFAM" id="SSF51905">
    <property type="entry name" value="FAD/NAD(P)-binding domain"/>
    <property type="match status" value="1"/>
</dbReference>
<proteinExistence type="predicted"/>
<dbReference type="eggNOG" id="COG1232">
    <property type="taxonomic scope" value="Bacteria"/>
</dbReference>
<gene>
    <name evidence="1" type="ORF">JCM21738_2521</name>
</gene>
<comment type="caution">
    <text evidence="1">The sequence shown here is derived from an EMBL/GenBank/DDBJ whole genome shotgun (WGS) entry which is preliminary data.</text>
</comment>
<dbReference type="GO" id="GO:0006783">
    <property type="term" value="P:heme biosynthetic process"/>
    <property type="evidence" value="ECO:0007669"/>
    <property type="project" value="TreeGrafter"/>
</dbReference>
<dbReference type="PANTHER" id="PTHR42923:SF3">
    <property type="entry name" value="PROTOPORPHYRINOGEN OXIDASE"/>
    <property type="match status" value="1"/>
</dbReference>
<organism evidence="1 2">
    <name type="scientific">Mesobacillus boroniphilus JCM 21738</name>
    <dbReference type="NCBI Taxonomy" id="1294265"/>
    <lineage>
        <taxon>Bacteria</taxon>
        <taxon>Bacillati</taxon>
        <taxon>Bacillota</taxon>
        <taxon>Bacilli</taxon>
        <taxon>Bacillales</taxon>
        <taxon>Bacillaceae</taxon>
        <taxon>Mesobacillus</taxon>
    </lineage>
</organism>
<dbReference type="InterPro" id="IPR036188">
    <property type="entry name" value="FAD/NAD-bd_sf"/>
</dbReference>
<dbReference type="InterPro" id="IPR050464">
    <property type="entry name" value="Zeta_carotene_desat/Oxidored"/>
</dbReference>